<name>A0A1I4N1H8_9FIRM</name>
<reference evidence="2" key="1">
    <citation type="submission" date="2016-10" db="EMBL/GenBank/DDBJ databases">
        <authorList>
            <person name="Varghese N."/>
            <person name="Submissions S."/>
        </authorList>
    </citation>
    <scope>NUCLEOTIDE SEQUENCE [LARGE SCALE GENOMIC DNA]</scope>
    <source>
        <strain evidence="2">DSM 13327</strain>
    </source>
</reference>
<dbReference type="CDD" id="cd00085">
    <property type="entry name" value="HNHc"/>
    <property type="match status" value="1"/>
</dbReference>
<evidence type="ECO:0000313" key="1">
    <source>
        <dbReference type="EMBL" id="SFM09381.1"/>
    </source>
</evidence>
<evidence type="ECO:0008006" key="3">
    <source>
        <dbReference type="Google" id="ProtNLM"/>
    </source>
</evidence>
<keyword evidence="2" id="KW-1185">Reference proteome</keyword>
<protein>
    <recommendedName>
        <fullName evidence="3">HNH endonuclease</fullName>
    </recommendedName>
</protein>
<accession>A0A1I4N1H8</accession>
<dbReference type="InterPro" id="IPR003615">
    <property type="entry name" value="HNH_nuc"/>
</dbReference>
<dbReference type="OrthoDB" id="9779761at2"/>
<proteinExistence type="predicted"/>
<dbReference type="STRING" id="1123291.SAMN04490355_104036"/>
<organism evidence="1 2">
    <name type="scientific">Pelosinus propionicus DSM 13327</name>
    <dbReference type="NCBI Taxonomy" id="1123291"/>
    <lineage>
        <taxon>Bacteria</taxon>
        <taxon>Bacillati</taxon>
        <taxon>Bacillota</taxon>
        <taxon>Negativicutes</taxon>
        <taxon>Selenomonadales</taxon>
        <taxon>Sporomusaceae</taxon>
        <taxon>Pelosinus</taxon>
    </lineage>
</organism>
<gene>
    <name evidence="1" type="ORF">SAMN04490355_104036</name>
</gene>
<dbReference type="EMBL" id="FOTS01000040">
    <property type="protein sequence ID" value="SFM09381.1"/>
    <property type="molecule type" value="Genomic_DNA"/>
</dbReference>
<dbReference type="Proteomes" id="UP000199520">
    <property type="component" value="Unassembled WGS sequence"/>
</dbReference>
<evidence type="ECO:0000313" key="2">
    <source>
        <dbReference type="Proteomes" id="UP000199520"/>
    </source>
</evidence>
<sequence length="115" mass="13068">MLEKRKRVVDPKGMKKVKAIDYCERCGRMNGFYCLEVAHVKGKGCKGPDIKENCLKLCGPASMGMGCHGADHRGEITDDELFSIIAKRENKPLEVIQEIVHKAWRFREYQAGEEI</sequence>
<dbReference type="AlphaFoldDB" id="A0A1I4N1H8"/>